<protein>
    <recommendedName>
        <fullName evidence="1">N-acetyltransferase domain-containing protein</fullName>
    </recommendedName>
</protein>
<dbReference type="PANTHER" id="PTHR43792">
    <property type="entry name" value="GNAT FAMILY, PUTATIVE (AFU_ORTHOLOGUE AFUA_3G00765)-RELATED-RELATED"/>
    <property type="match status" value="1"/>
</dbReference>
<dbReference type="InterPro" id="IPR051531">
    <property type="entry name" value="N-acetyltransferase"/>
</dbReference>
<dbReference type="Gene3D" id="3.40.630.30">
    <property type="match status" value="1"/>
</dbReference>
<evidence type="ECO:0000259" key="1">
    <source>
        <dbReference type="PROSITE" id="PS51186"/>
    </source>
</evidence>
<dbReference type="SUPFAM" id="SSF55729">
    <property type="entry name" value="Acyl-CoA N-acyltransferases (Nat)"/>
    <property type="match status" value="1"/>
</dbReference>
<dbReference type="CDD" id="cd04301">
    <property type="entry name" value="NAT_SF"/>
    <property type="match status" value="1"/>
</dbReference>
<name>A0ABP9F468_9GAMM</name>
<evidence type="ECO:0000313" key="2">
    <source>
        <dbReference type="EMBL" id="GAA4892815.1"/>
    </source>
</evidence>
<evidence type="ECO:0000313" key="3">
    <source>
        <dbReference type="Proteomes" id="UP001499988"/>
    </source>
</evidence>
<proteinExistence type="predicted"/>
<keyword evidence="3" id="KW-1185">Reference proteome</keyword>
<accession>A0ABP9F468</accession>
<dbReference type="Proteomes" id="UP001499988">
    <property type="component" value="Unassembled WGS sequence"/>
</dbReference>
<gene>
    <name evidence="2" type="ORF">GCM10023333_27590</name>
</gene>
<dbReference type="PANTHER" id="PTHR43792:SF1">
    <property type="entry name" value="N-ACETYLTRANSFERASE DOMAIN-CONTAINING PROTEIN"/>
    <property type="match status" value="1"/>
</dbReference>
<dbReference type="EMBL" id="BAABJZ010000089">
    <property type="protein sequence ID" value="GAA4892815.1"/>
    <property type="molecule type" value="Genomic_DNA"/>
</dbReference>
<organism evidence="2 3">
    <name type="scientific">Ferrimonas pelagia</name>
    <dbReference type="NCBI Taxonomy" id="1177826"/>
    <lineage>
        <taxon>Bacteria</taxon>
        <taxon>Pseudomonadati</taxon>
        <taxon>Pseudomonadota</taxon>
        <taxon>Gammaproteobacteria</taxon>
        <taxon>Alteromonadales</taxon>
        <taxon>Ferrimonadaceae</taxon>
        <taxon>Ferrimonas</taxon>
    </lineage>
</organism>
<feature type="domain" description="N-acetyltransferase" evidence="1">
    <location>
        <begin position="1"/>
        <end position="133"/>
    </location>
</feature>
<dbReference type="InterPro" id="IPR000182">
    <property type="entry name" value="GNAT_dom"/>
</dbReference>
<dbReference type="InterPro" id="IPR016181">
    <property type="entry name" value="Acyl_CoA_acyltransferase"/>
</dbReference>
<sequence length="139" mass="15547">MTAEQVRALLAERLTQWHRGDPQWRCWVIEADGGCAGIVGWRQLPMTQATAEIGFMLLPEQEGKGLALQAVRALIQQSLVPLGFVRLVALIGVDNDGSRRLLTRLGFRSVARFEHSVQLAQGWCDTEMFDLDVIARQAF</sequence>
<reference evidence="3" key="1">
    <citation type="journal article" date="2019" name="Int. J. Syst. Evol. Microbiol.">
        <title>The Global Catalogue of Microorganisms (GCM) 10K type strain sequencing project: providing services to taxonomists for standard genome sequencing and annotation.</title>
        <authorList>
            <consortium name="The Broad Institute Genomics Platform"/>
            <consortium name="The Broad Institute Genome Sequencing Center for Infectious Disease"/>
            <person name="Wu L."/>
            <person name="Ma J."/>
        </authorList>
    </citation>
    <scope>NUCLEOTIDE SEQUENCE [LARGE SCALE GENOMIC DNA]</scope>
    <source>
        <strain evidence="3">JCM 18401</strain>
    </source>
</reference>
<dbReference type="PROSITE" id="PS51186">
    <property type="entry name" value="GNAT"/>
    <property type="match status" value="1"/>
</dbReference>
<dbReference type="Pfam" id="PF13302">
    <property type="entry name" value="Acetyltransf_3"/>
    <property type="match status" value="1"/>
</dbReference>
<comment type="caution">
    <text evidence="2">The sequence shown here is derived from an EMBL/GenBank/DDBJ whole genome shotgun (WGS) entry which is preliminary data.</text>
</comment>